<evidence type="ECO:0000313" key="2">
    <source>
        <dbReference type="Proteomes" id="UP000515152"/>
    </source>
</evidence>
<dbReference type="InterPro" id="IPR024280">
    <property type="entry name" value="FAM167"/>
</dbReference>
<dbReference type="OrthoDB" id="5965452at2759"/>
<dbReference type="KEGG" id="char:105895484"/>
<proteinExistence type="inferred from homology"/>
<dbReference type="InterPro" id="IPR051771">
    <property type="entry name" value="FAM167_domain"/>
</dbReference>
<dbReference type="RefSeq" id="XP_012677574.1">
    <property type="nucleotide sequence ID" value="XM_012822120.2"/>
</dbReference>
<dbReference type="GeneID" id="105895484"/>
<dbReference type="PANTHER" id="PTHR32289">
    <property type="entry name" value="PROTEIN FAM167A"/>
    <property type="match status" value="1"/>
</dbReference>
<dbReference type="Pfam" id="PF11652">
    <property type="entry name" value="FAM167"/>
    <property type="match status" value="1"/>
</dbReference>
<evidence type="ECO:0000256" key="1">
    <source>
        <dbReference type="ARBA" id="ARBA00005489"/>
    </source>
</evidence>
<evidence type="ECO:0000313" key="3">
    <source>
        <dbReference type="RefSeq" id="XP_012677574.1"/>
    </source>
</evidence>
<reference evidence="3" key="1">
    <citation type="submission" date="2025-08" db="UniProtKB">
        <authorList>
            <consortium name="RefSeq"/>
        </authorList>
    </citation>
    <scope>IDENTIFICATION</scope>
</reference>
<protein>
    <submittedName>
        <fullName evidence="3">Protein FAM167A-like</fullName>
    </submittedName>
</protein>
<accession>A0A6P3VP46</accession>
<name>A0A6P3VP46_CLUHA</name>
<organism evidence="2 3">
    <name type="scientific">Clupea harengus</name>
    <name type="common">Atlantic herring</name>
    <dbReference type="NCBI Taxonomy" id="7950"/>
    <lineage>
        <taxon>Eukaryota</taxon>
        <taxon>Metazoa</taxon>
        <taxon>Chordata</taxon>
        <taxon>Craniata</taxon>
        <taxon>Vertebrata</taxon>
        <taxon>Euteleostomi</taxon>
        <taxon>Actinopterygii</taxon>
        <taxon>Neopterygii</taxon>
        <taxon>Teleostei</taxon>
        <taxon>Clupei</taxon>
        <taxon>Clupeiformes</taxon>
        <taxon>Clupeoidei</taxon>
        <taxon>Clupeidae</taxon>
        <taxon>Clupea</taxon>
    </lineage>
</organism>
<keyword evidence="2" id="KW-1185">Reference proteome</keyword>
<dbReference type="AlphaFoldDB" id="A0A6P3VP46"/>
<gene>
    <name evidence="3" type="primary">LOC105895484</name>
</gene>
<comment type="similarity">
    <text evidence="1">Belongs to the FAM167 (SEC) family.</text>
</comment>
<dbReference type="PANTHER" id="PTHR32289:SF3">
    <property type="entry name" value="PROTEIN FAM167A"/>
    <property type="match status" value="1"/>
</dbReference>
<sequence>MAIERIPSIMVGDFGGKEILGLCQEDHLLSLKALTEKLQVETRRSSYLGWRAQLEAQATRGQNGKVEYVAVTEDKYAPGSLMRQGPRAAGPGKGCGGECITFTGLRGFGSIDEALVWLRKELKEMRVQDQQLAQQLMCLRSDISKLKIEQTCHLHRKMLNDTTLELEERAELSDLLCDSPVTPRFGLSAPLKLIGVTKMNINARRFSLC</sequence>
<dbReference type="Proteomes" id="UP000515152">
    <property type="component" value="Chromosome 14"/>
</dbReference>